<accession>A0ACC0P866</accession>
<proteinExistence type="predicted"/>
<gene>
    <name evidence="1" type="ORF">RHMOL_Rhmol04G0294800</name>
</gene>
<dbReference type="Proteomes" id="UP001062846">
    <property type="component" value="Chromosome 4"/>
</dbReference>
<comment type="caution">
    <text evidence="1">The sequence shown here is derived from an EMBL/GenBank/DDBJ whole genome shotgun (WGS) entry which is preliminary data.</text>
</comment>
<protein>
    <submittedName>
        <fullName evidence="1">Uncharacterized protein</fullName>
    </submittedName>
</protein>
<organism evidence="1 2">
    <name type="scientific">Rhododendron molle</name>
    <name type="common">Chinese azalea</name>
    <name type="synonym">Azalea mollis</name>
    <dbReference type="NCBI Taxonomy" id="49168"/>
    <lineage>
        <taxon>Eukaryota</taxon>
        <taxon>Viridiplantae</taxon>
        <taxon>Streptophyta</taxon>
        <taxon>Embryophyta</taxon>
        <taxon>Tracheophyta</taxon>
        <taxon>Spermatophyta</taxon>
        <taxon>Magnoliopsida</taxon>
        <taxon>eudicotyledons</taxon>
        <taxon>Gunneridae</taxon>
        <taxon>Pentapetalae</taxon>
        <taxon>asterids</taxon>
        <taxon>Ericales</taxon>
        <taxon>Ericaceae</taxon>
        <taxon>Ericoideae</taxon>
        <taxon>Rhodoreae</taxon>
        <taxon>Rhododendron</taxon>
    </lineage>
</organism>
<keyword evidence="2" id="KW-1185">Reference proteome</keyword>
<dbReference type="EMBL" id="CM046391">
    <property type="protein sequence ID" value="KAI8560933.1"/>
    <property type="molecule type" value="Genomic_DNA"/>
</dbReference>
<name>A0ACC0P866_RHOML</name>
<sequence>MSSFNLAKKLQPAKKAWKSLTKKLQSKLHKLINISISANKTTRRRKPLCSSHGVLIPRSLTRHRSPPAYHYHHYGHHYLQKNVPAIYVDELFARGANNPSHAEKIYRDEGKTSRAKQMGATSSTTGGGENKAEGKKVLSLPQWRGIDERAEEFISKFREDMKMQRKKSIDDFHEMLARSC</sequence>
<reference evidence="1" key="1">
    <citation type="submission" date="2022-02" db="EMBL/GenBank/DDBJ databases">
        <title>Plant Genome Project.</title>
        <authorList>
            <person name="Zhang R.-G."/>
        </authorList>
    </citation>
    <scope>NUCLEOTIDE SEQUENCE</scope>
    <source>
        <strain evidence="1">AT1</strain>
    </source>
</reference>
<evidence type="ECO:0000313" key="1">
    <source>
        <dbReference type="EMBL" id="KAI8560933.1"/>
    </source>
</evidence>
<evidence type="ECO:0000313" key="2">
    <source>
        <dbReference type="Proteomes" id="UP001062846"/>
    </source>
</evidence>